<evidence type="ECO:0000313" key="3">
    <source>
        <dbReference type="EMBL" id="SUX43290.1"/>
    </source>
</evidence>
<dbReference type="Proteomes" id="UP000254282">
    <property type="component" value="Unassembled WGS sequence"/>
</dbReference>
<dbReference type="RefSeq" id="WP_115618911.1">
    <property type="nucleotide sequence ID" value="NZ_UFVR01000004.1"/>
</dbReference>
<gene>
    <name evidence="3" type="ORF">NCTC13532_00246</name>
</gene>
<feature type="transmembrane region" description="Helical" evidence="2">
    <location>
        <begin position="6"/>
        <end position="22"/>
    </location>
</feature>
<feature type="region of interest" description="Disordered" evidence="1">
    <location>
        <begin position="67"/>
        <end position="106"/>
    </location>
</feature>
<keyword evidence="2" id="KW-0472">Membrane</keyword>
<dbReference type="EMBL" id="UFVR01000004">
    <property type="protein sequence ID" value="SUX43290.1"/>
    <property type="molecule type" value="Genomic_DNA"/>
</dbReference>
<feature type="compositionally biased region" description="Polar residues" evidence="1">
    <location>
        <begin position="84"/>
        <end position="100"/>
    </location>
</feature>
<evidence type="ECO:0000256" key="2">
    <source>
        <dbReference type="SAM" id="Phobius"/>
    </source>
</evidence>
<keyword evidence="2" id="KW-0812">Transmembrane</keyword>
<proteinExistence type="predicted"/>
<evidence type="ECO:0000313" key="4">
    <source>
        <dbReference type="Proteomes" id="UP000254282"/>
    </source>
</evidence>
<dbReference type="AlphaFoldDB" id="A0A381F9N3"/>
<evidence type="ECO:0000256" key="1">
    <source>
        <dbReference type="SAM" id="MobiDB-lite"/>
    </source>
</evidence>
<name>A0A381F9N3_9FLAO</name>
<reference evidence="3 4" key="1">
    <citation type="submission" date="2018-06" db="EMBL/GenBank/DDBJ databases">
        <authorList>
            <consortium name="Pathogen Informatics"/>
            <person name="Doyle S."/>
        </authorList>
    </citation>
    <scope>NUCLEOTIDE SEQUENCE [LARGE SCALE GENOMIC DNA]</scope>
    <source>
        <strain evidence="3 4">NCTC13532</strain>
    </source>
</reference>
<keyword evidence="2" id="KW-1133">Transmembrane helix</keyword>
<organism evidence="3 4">
    <name type="scientific">Chryseobacterium indoltheticum</name>
    <dbReference type="NCBI Taxonomy" id="254"/>
    <lineage>
        <taxon>Bacteria</taxon>
        <taxon>Pseudomonadati</taxon>
        <taxon>Bacteroidota</taxon>
        <taxon>Flavobacteriia</taxon>
        <taxon>Flavobacteriales</taxon>
        <taxon>Weeksellaceae</taxon>
        <taxon>Chryseobacterium group</taxon>
        <taxon>Chryseobacterium</taxon>
    </lineage>
</organism>
<sequence length="106" mass="12201">MKNSVKIALGVVAGGVLVFLNHKRKNRANRNQMFTAPDGNKYKENQMYRTAEGDVYKNGRKLRLETPENNIPIQNHVEPGFNDQHLNNNYNASQQVSYHQKGTRHH</sequence>
<protein>
    <submittedName>
        <fullName evidence="3">Uncharacterized protein</fullName>
    </submittedName>
</protein>
<accession>A0A381F9N3</accession>